<dbReference type="GO" id="GO:0003964">
    <property type="term" value="F:RNA-directed DNA polymerase activity"/>
    <property type="evidence" value="ECO:0007669"/>
    <property type="project" value="UniProtKB-KW"/>
</dbReference>
<evidence type="ECO:0000313" key="1">
    <source>
        <dbReference type="EMBL" id="RNA25717.1"/>
    </source>
</evidence>
<evidence type="ECO:0000313" key="2">
    <source>
        <dbReference type="Proteomes" id="UP000276133"/>
    </source>
</evidence>
<accession>A0A3M7RQU8</accession>
<keyword evidence="1" id="KW-0808">Transferase</keyword>
<sequence length="195" mass="23042">MRDLETNCMFNTLITVYHEGVSKFIPKLTLSEKKISTRKNPKWSNKNIKRLTNLKYKWFIRTQIYSKNESTKAVYNSVCRLVEKERINKDHVMSLKESSGNFVTDKLIISNIFNKQFQTPFSRDDGRPLSKMDKRTNCVCKIDLSVFSNSNFLKYLLNLDVHKAPGVDGMHPNFRKIFEIIFNWVMIRLNPRFMC</sequence>
<proteinExistence type="predicted"/>
<protein>
    <submittedName>
        <fullName evidence="1">RNA-directed DNA polymerase from mobile element jockey</fullName>
    </submittedName>
</protein>
<keyword evidence="1" id="KW-0548">Nucleotidyltransferase</keyword>
<organism evidence="1 2">
    <name type="scientific">Brachionus plicatilis</name>
    <name type="common">Marine rotifer</name>
    <name type="synonym">Brachionus muelleri</name>
    <dbReference type="NCBI Taxonomy" id="10195"/>
    <lineage>
        <taxon>Eukaryota</taxon>
        <taxon>Metazoa</taxon>
        <taxon>Spiralia</taxon>
        <taxon>Gnathifera</taxon>
        <taxon>Rotifera</taxon>
        <taxon>Eurotatoria</taxon>
        <taxon>Monogononta</taxon>
        <taxon>Pseudotrocha</taxon>
        <taxon>Ploima</taxon>
        <taxon>Brachionidae</taxon>
        <taxon>Brachionus</taxon>
    </lineage>
</organism>
<gene>
    <name evidence="1" type="ORF">BpHYR1_008077</name>
</gene>
<dbReference type="AlphaFoldDB" id="A0A3M7RQU8"/>
<keyword evidence="1" id="KW-0695">RNA-directed DNA polymerase</keyword>
<keyword evidence="2" id="KW-1185">Reference proteome</keyword>
<dbReference type="EMBL" id="REGN01002872">
    <property type="protein sequence ID" value="RNA25717.1"/>
    <property type="molecule type" value="Genomic_DNA"/>
</dbReference>
<reference evidence="1 2" key="1">
    <citation type="journal article" date="2018" name="Sci. Rep.">
        <title>Genomic signatures of local adaptation to the degree of environmental predictability in rotifers.</title>
        <authorList>
            <person name="Franch-Gras L."/>
            <person name="Hahn C."/>
            <person name="Garcia-Roger E.M."/>
            <person name="Carmona M.J."/>
            <person name="Serra M."/>
            <person name="Gomez A."/>
        </authorList>
    </citation>
    <scope>NUCLEOTIDE SEQUENCE [LARGE SCALE GENOMIC DNA]</scope>
    <source>
        <strain evidence="1">HYR1</strain>
    </source>
</reference>
<name>A0A3M7RQU8_BRAPC</name>
<dbReference type="Proteomes" id="UP000276133">
    <property type="component" value="Unassembled WGS sequence"/>
</dbReference>
<comment type="caution">
    <text evidence="1">The sequence shown here is derived from an EMBL/GenBank/DDBJ whole genome shotgun (WGS) entry which is preliminary data.</text>
</comment>